<dbReference type="EMBL" id="FQWL01000005">
    <property type="protein sequence ID" value="SHG90437.1"/>
    <property type="molecule type" value="Genomic_DNA"/>
</dbReference>
<proteinExistence type="predicted"/>
<dbReference type="Pfam" id="PF02065">
    <property type="entry name" value="Melibiase"/>
    <property type="match status" value="1"/>
</dbReference>
<dbReference type="RefSeq" id="WP_116465779.1">
    <property type="nucleotide sequence ID" value="NZ_FQWL01000005.1"/>
</dbReference>
<dbReference type="AlphaFoldDB" id="A0A1M5NLT6"/>
<dbReference type="Gene3D" id="3.20.20.70">
    <property type="entry name" value="Aldolase class I"/>
    <property type="match status" value="1"/>
</dbReference>
<organism evidence="1 2">
    <name type="scientific">Flagellimonas flava</name>
    <dbReference type="NCBI Taxonomy" id="570519"/>
    <lineage>
        <taxon>Bacteria</taxon>
        <taxon>Pseudomonadati</taxon>
        <taxon>Bacteroidota</taxon>
        <taxon>Flavobacteriia</taxon>
        <taxon>Flavobacteriales</taxon>
        <taxon>Flavobacteriaceae</taxon>
        <taxon>Flagellimonas</taxon>
    </lineage>
</organism>
<evidence type="ECO:0000313" key="1">
    <source>
        <dbReference type="EMBL" id="SHG90437.1"/>
    </source>
</evidence>
<evidence type="ECO:0000313" key="2">
    <source>
        <dbReference type="Proteomes" id="UP000184532"/>
    </source>
</evidence>
<sequence length="720" mass="83109">MIELKENIGNNLNKTLNCFTNKIFGQNGHTILHLLFFIVWSVPTFASAESLYQESCYARLENDTLILGNTRIERQFLWNGGNLLGLAITNKDSNHTWAIKTEPNTTFPEEGSSPKNATFEAQWVAGTNILNGHLEATLKYSLGELHIKKVFRIYPDTPAIVCDIYLKGKTRIDWNDKTFTQSAMSGEEKKLLKQLEETNPFPILDRLIMPGNHWKLNVVDFKDVTDINNNLIQDENYLAFNRPLLLKGNLLFAFDQIKEEQLFVLKEAPLSNKQLYYPGYDFYFKYDELQVVGLGMNTSNIKETEWTRGYGVVIGVAGLDELGKLEALRLYQKQLRNRDSIRDEMLMMNTWGDRGQDGKINEVFAIRELEAGSRLGITHLQLDDGWQKGLSKNSVDESGNLWNQWDAESWEPHPERFPNGLEPILEKAKFLGIKLGLWFHPSDADSYKNWEQDANVLLSLYEKYGITNFKIDGIELPDKQSEINLRRLFDKVVEDTEGKVVFNLDATAGKRGGYHYLQEYGNIFLENRYTDWSNYYPHWTLRNLWMLSRYVPAENLQIEFLNKWRNEEKYRSDDPFAPHKLPFDYQFAITMMGQPLAWFEGSNLPEKAFDISPIVQGYKEVMHDIHSGIILPIGEEPSGKSWTGFQSLKENHEGYFLVFREGNDNDAASINTWLPQGRKVIMTSILGHGQDFEALVDDQGSIQFMLPKANSFALYRYQYN</sequence>
<dbReference type="OrthoDB" id="9779211at2"/>
<accession>A0A1M5NLT6</accession>
<protein>
    <submittedName>
        <fullName evidence="1">Melibiase</fullName>
    </submittedName>
</protein>
<dbReference type="SUPFAM" id="SSF51445">
    <property type="entry name" value="(Trans)glycosidases"/>
    <property type="match status" value="1"/>
</dbReference>
<dbReference type="Proteomes" id="UP000184532">
    <property type="component" value="Unassembled WGS sequence"/>
</dbReference>
<dbReference type="InterPro" id="IPR017853">
    <property type="entry name" value="GH"/>
</dbReference>
<dbReference type="InterPro" id="IPR013785">
    <property type="entry name" value="Aldolase_TIM"/>
</dbReference>
<keyword evidence="2" id="KW-1185">Reference proteome</keyword>
<dbReference type="STRING" id="570519.SAMN04488116_2867"/>
<gene>
    <name evidence="1" type="ORF">SAMN04488116_2867</name>
</gene>
<reference evidence="2" key="1">
    <citation type="submission" date="2016-11" db="EMBL/GenBank/DDBJ databases">
        <authorList>
            <person name="Varghese N."/>
            <person name="Submissions S."/>
        </authorList>
    </citation>
    <scope>NUCLEOTIDE SEQUENCE [LARGE SCALE GENOMIC DNA]</scope>
    <source>
        <strain evidence="2">DSM 22638</strain>
    </source>
</reference>
<name>A0A1M5NLT6_9FLAO</name>